<proteinExistence type="inferred from homology"/>
<evidence type="ECO:0000313" key="8">
    <source>
        <dbReference type="EMBL" id="WUV43224.1"/>
    </source>
</evidence>
<dbReference type="PANTHER" id="PTHR46696:SF1">
    <property type="entry name" value="CYTOCHROME P450 YJIB-RELATED"/>
    <property type="match status" value="1"/>
</dbReference>
<dbReference type="PANTHER" id="PTHR46696">
    <property type="entry name" value="P450, PUTATIVE (EUROFUNG)-RELATED"/>
    <property type="match status" value="1"/>
</dbReference>
<dbReference type="PROSITE" id="PS00086">
    <property type="entry name" value="CYTOCHROME_P450"/>
    <property type="match status" value="1"/>
</dbReference>
<dbReference type="SUPFAM" id="SSF48264">
    <property type="entry name" value="Cytochrome P450"/>
    <property type="match status" value="1"/>
</dbReference>
<dbReference type="EMBL" id="CP109441">
    <property type="protein sequence ID" value="WUV43224.1"/>
    <property type="molecule type" value="Genomic_DNA"/>
</dbReference>
<keyword evidence="3 7" id="KW-0479">Metal-binding</keyword>
<dbReference type="CDD" id="cd11030">
    <property type="entry name" value="CYP105-like"/>
    <property type="match status" value="1"/>
</dbReference>
<dbReference type="Proteomes" id="UP001432062">
    <property type="component" value="Chromosome"/>
</dbReference>
<evidence type="ECO:0000313" key="9">
    <source>
        <dbReference type="Proteomes" id="UP001432062"/>
    </source>
</evidence>
<sequence>MTSPELPVFPADRDARCPFDPAPEYQEWREGSGLRKVNWQGRVMWAVSRHEDVRVVTTDPRISARVAPQPGIAELNGGKLPKIFPRMDDPEHAVLRRMLTKDFTVKRVNALRPEIEKMANEFIDAMVAGGGPADLVPAYALPIPSLVICLLLGVPYADREFFQGTTAVTMRRNATVEEKQESLGKILGYLSELVARKETEPDDALIGRLVREYLPTGELARETIAMNSMILLSAGHETTSNMIALGTLALLQNPDTLARVRDTDDPKVVSGAVEELLRYLTIAHSLVVRVAKEDIEIGGTLVHAGEGLILNLPAANRDPAFLEDADTLDIDRSTRGHMAFGYGVHQCLGQTLARAELEIALPTLLRRLPNLRLAVPLEEIRFKGDMNVYGVHELPVEW</sequence>
<evidence type="ECO:0000256" key="7">
    <source>
        <dbReference type="RuleBase" id="RU000461"/>
    </source>
</evidence>
<organism evidence="8 9">
    <name type="scientific">Nocardia vinacea</name>
    <dbReference type="NCBI Taxonomy" id="96468"/>
    <lineage>
        <taxon>Bacteria</taxon>
        <taxon>Bacillati</taxon>
        <taxon>Actinomycetota</taxon>
        <taxon>Actinomycetes</taxon>
        <taxon>Mycobacteriales</taxon>
        <taxon>Nocardiaceae</taxon>
        <taxon>Nocardia</taxon>
    </lineage>
</organism>
<dbReference type="PRINTS" id="PR00385">
    <property type="entry name" value="P450"/>
</dbReference>
<dbReference type="InterPro" id="IPR001128">
    <property type="entry name" value="Cyt_P450"/>
</dbReference>
<dbReference type="PRINTS" id="PR00359">
    <property type="entry name" value="BP450"/>
</dbReference>
<dbReference type="InterPro" id="IPR002397">
    <property type="entry name" value="Cyt_P450_B"/>
</dbReference>
<gene>
    <name evidence="8" type="ORF">OG563_28835</name>
</gene>
<keyword evidence="4 7" id="KW-0560">Oxidoreductase</keyword>
<dbReference type="RefSeq" id="WP_329405772.1">
    <property type="nucleotide sequence ID" value="NZ_CP109441.1"/>
</dbReference>
<dbReference type="Gene3D" id="1.10.630.10">
    <property type="entry name" value="Cytochrome P450"/>
    <property type="match status" value="1"/>
</dbReference>
<evidence type="ECO:0000256" key="2">
    <source>
        <dbReference type="ARBA" id="ARBA00022617"/>
    </source>
</evidence>
<reference evidence="8" key="1">
    <citation type="submission" date="2022-10" db="EMBL/GenBank/DDBJ databases">
        <title>The complete genomes of actinobacterial strains from the NBC collection.</title>
        <authorList>
            <person name="Joergensen T.S."/>
            <person name="Alvarez Arevalo M."/>
            <person name="Sterndorff E.B."/>
            <person name="Faurdal D."/>
            <person name="Vuksanovic O."/>
            <person name="Mourched A.-S."/>
            <person name="Charusanti P."/>
            <person name="Shaw S."/>
            <person name="Blin K."/>
            <person name="Weber T."/>
        </authorList>
    </citation>
    <scope>NUCLEOTIDE SEQUENCE</scope>
    <source>
        <strain evidence="8">NBC_01482</strain>
    </source>
</reference>
<protein>
    <submittedName>
        <fullName evidence="8">Cytochrome P450</fullName>
    </submittedName>
</protein>
<keyword evidence="9" id="KW-1185">Reference proteome</keyword>
<accession>A0ABZ1YJ31</accession>
<keyword evidence="5 7" id="KW-0408">Iron</keyword>
<keyword evidence="6 7" id="KW-0503">Monooxygenase</keyword>
<evidence type="ECO:0000256" key="1">
    <source>
        <dbReference type="ARBA" id="ARBA00010617"/>
    </source>
</evidence>
<dbReference type="Pfam" id="PF00067">
    <property type="entry name" value="p450"/>
    <property type="match status" value="1"/>
</dbReference>
<keyword evidence="2 7" id="KW-0349">Heme</keyword>
<evidence type="ECO:0000256" key="4">
    <source>
        <dbReference type="ARBA" id="ARBA00023002"/>
    </source>
</evidence>
<evidence type="ECO:0000256" key="3">
    <source>
        <dbReference type="ARBA" id="ARBA00022723"/>
    </source>
</evidence>
<comment type="similarity">
    <text evidence="1 7">Belongs to the cytochrome P450 family.</text>
</comment>
<evidence type="ECO:0000256" key="6">
    <source>
        <dbReference type="ARBA" id="ARBA00023033"/>
    </source>
</evidence>
<evidence type="ECO:0000256" key="5">
    <source>
        <dbReference type="ARBA" id="ARBA00023004"/>
    </source>
</evidence>
<name>A0ABZ1YJ31_9NOCA</name>
<dbReference type="InterPro" id="IPR017972">
    <property type="entry name" value="Cyt_P450_CS"/>
</dbReference>
<dbReference type="InterPro" id="IPR036396">
    <property type="entry name" value="Cyt_P450_sf"/>
</dbReference>